<dbReference type="RefSeq" id="XP_016213291.1">
    <property type="nucleotide sequence ID" value="XM_016358672.1"/>
</dbReference>
<evidence type="ECO:0000256" key="1">
    <source>
        <dbReference type="SAM" id="MobiDB-lite"/>
    </source>
</evidence>
<evidence type="ECO:0000313" key="3">
    <source>
        <dbReference type="Proteomes" id="UP000053259"/>
    </source>
</evidence>
<organism evidence="2 3">
    <name type="scientific">Verruconis gallopava</name>
    <dbReference type="NCBI Taxonomy" id="253628"/>
    <lineage>
        <taxon>Eukaryota</taxon>
        <taxon>Fungi</taxon>
        <taxon>Dikarya</taxon>
        <taxon>Ascomycota</taxon>
        <taxon>Pezizomycotina</taxon>
        <taxon>Dothideomycetes</taxon>
        <taxon>Pleosporomycetidae</taxon>
        <taxon>Venturiales</taxon>
        <taxon>Sympoventuriaceae</taxon>
        <taxon>Verruconis</taxon>
    </lineage>
</organism>
<accession>A0A0D1YS19</accession>
<dbReference type="AlphaFoldDB" id="A0A0D1YS19"/>
<name>A0A0D1YS19_9PEZI</name>
<proteinExistence type="predicted"/>
<evidence type="ECO:0000313" key="2">
    <source>
        <dbReference type="EMBL" id="KIW03422.1"/>
    </source>
</evidence>
<dbReference type="VEuPathDB" id="FungiDB:PV09_05194"/>
<reference evidence="2 3" key="1">
    <citation type="submission" date="2015-01" db="EMBL/GenBank/DDBJ databases">
        <title>The Genome Sequence of Ochroconis gallopava CBS43764.</title>
        <authorList>
            <consortium name="The Broad Institute Genomics Platform"/>
            <person name="Cuomo C."/>
            <person name="de Hoog S."/>
            <person name="Gorbushina A."/>
            <person name="Stielow B."/>
            <person name="Teixiera M."/>
            <person name="Abouelleil A."/>
            <person name="Chapman S.B."/>
            <person name="Priest M."/>
            <person name="Young S.K."/>
            <person name="Wortman J."/>
            <person name="Nusbaum C."/>
            <person name="Birren B."/>
        </authorList>
    </citation>
    <scope>NUCLEOTIDE SEQUENCE [LARGE SCALE GENOMIC DNA]</scope>
    <source>
        <strain evidence="2 3">CBS 43764</strain>
    </source>
</reference>
<gene>
    <name evidence="2" type="ORF">PV09_05194</name>
</gene>
<sequence length="131" mass="14668">MTTCMRHFHRVCWTSNEIPSESGMLPPKSRRTRRHRRVGIVSGRLVACLLVKGPPIAGRALLQSGKSKKGNRNSPSLRSNALQYCDQKWGNRNHQMTRVHFTTQSHGRTLSRGHDTSPPQPLLLISSASFG</sequence>
<keyword evidence="3" id="KW-1185">Reference proteome</keyword>
<dbReference type="InParanoid" id="A0A0D1YS19"/>
<dbReference type="GeneID" id="27313167"/>
<dbReference type="EMBL" id="KN847544">
    <property type="protein sequence ID" value="KIW03422.1"/>
    <property type="molecule type" value="Genomic_DNA"/>
</dbReference>
<protein>
    <submittedName>
        <fullName evidence="2">Uncharacterized protein</fullName>
    </submittedName>
</protein>
<dbReference type="HOGENOM" id="CLU_1929204_0_0_1"/>
<feature type="region of interest" description="Disordered" evidence="1">
    <location>
        <begin position="102"/>
        <end position="131"/>
    </location>
</feature>
<dbReference type="Proteomes" id="UP000053259">
    <property type="component" value="Unassembled WGS sequence"/>
</dbReference>